<feature type="transmembrane region" description="Helical" evidence="1">
    <location>
        <begin position="46"/>
        <end position="64"/>
    </location>
</feature>
<evidence type="ECO:0000313" key="2">
    <source>
        <dbReference type="EMBL" id="MBC5781975.1"/>
    </source>
</evidence>
<reference evidence="2" key="1">
    <citation type="submission" date="2020-08" db="EMBL/GenBank/DDBJ databases">
        <title>Ramlibacter sp. USB13 16S ribosomal RNA gene genome sequencing and assembly.</title>
        <authorList>
            <person name="Kang M."/>
        </authorList>
    </citation>
    <scope>NUCLEOTIDE SEQUENCE</scope>
    <source>
        <strain evidence="2">USB13</strain>
    </source>
</reference>
<sequence length="152" mass="16510">MHGAPSVTYPVGRSPFAGRAAAVLAAAGFLACLAWAWQSPAGWRPVAGFAVAFACAGIALHAWWRSPVGELRWDGSGWMWEEGGRVDAGRPEVALDLQARLLVRWRAEEGAVRWLWLERASDVSHWEALRRAVYSRASTHVPAAGKPPAAEQ</sequence>
<protein>
    <submittedName>
        <fullName evidence="2">Uncharacterized protein</fullName>
    </submittedName>
</protein>
<evidence type="ECO:0000256" key="1">
    <source>
        <dbReference type="SAM" id="Phobius"/>
    </source>
</evidence>
<dbReference type="RefSeq" id="WP_187074701.1">
    <property type="nucleotide sequence ID" value="NZ_JACORT010000001.1"/>
</dbReference>
<proteinExistence type="predicted"/>
<dbReference type="Proteomes" id="UP000608513">
    <property type="component" value="Unassembled WGS sequence"/>
</dbReference>
<accession>A0A923S9S2</accession>
<organism evidence="2 3">
    <name type="scientific">Ramlibacter cellulosilyticus</name>
    <dbReference type="NCBI Taxonomy" id="2764187"/>
    <lineage>
        <taxon>Bacteria</taxon>
        <taxon>Pseudomonadati</taxon>
        <taxon>Pseudomonadota</taxon>
        <taxon>Betaproteobacteria</taxon>
        <taxon>Burkholderiales</taxon>
        <taxon>Comamonadaceae</taxon>
        <taxon>Ramlibacter</taxon>
    </lineage>
</organism>
<keyword evidence="1" id="KW-0472">Membrane</keyword>
<name>A0A923S9S2_9BURK</name>
<comment type="caution">
    <text evidence="2">The sequence shown here is derived from an EMBL/GenBank/DDBJ whole genome shotgun (WGS) entry which is preliminary data.</text>
</comment>
<dbReference type="AlphaFoldDB" id="A0A923S9S2"/>
<keyword evidence="3" id="KW-1185">Reference proteome</keyword>
<evidence type="ECO:0000313" key="3">
    <source>
        <dbReference type="Proteomes" id="UP000608513"/>
    </source>
</evidence>
<gene>
    <name evidence="2" type="ORF">H8N03_03405</name>
</gene>
<keyword evidence="1" id="KW-1133">Transmembrane helix</keyword>
<keyword evidence="1" id="KW-0812">Transmembrane</keyword>
<dbReference type="EMBL" id="JACORT010000001">
    <property type="protein sequence ID" value="MBC5781975.1"/>
    <property type="molecule type" value="Genomic_DNA"/>
</dbReference>